<dbReference type="AlphaFoldDB" id="A0ABD1Z8Y2"/>
<sequence>MSLHRVPIGSSSSEGSKPGIAVSPAVLRIAAAVTGTPSLVAAPGSYCLIFPGLPAAGKARPPPQAP</sequence>
<accession>A0ABD1Z8Y2</accession>
<reference evidence="1 2" key="1">
    <citation type="submission" date="2024-09" db="EMBL/GenBank/DDBJ databases">
        <title>Chromosome-scale assembly of Riccia fluitans.</title>
        <authorList>
            <person name="Paukszto L."/>
            <person name="Sawicki J."/>
            <person name="Karawczyk K."/>
            <person name="Piernik-Szablinska J."/>
            <person name="Szczecinska M."/>
            <person name="Mazdziarz M."/>
        </authorList>
    </citation>
    <scope>NUCLEOTIDE SEQUENCE [LARGE SCALE GENOMIC DNA]</scope>
    <source>
        <strain evidence="1">Rf_01</strain>
        <tissue evidence="1">Aerial parts of the thallus</tissue>
    </source>
</reference>
<evidence type="ECO:0000313" key="2">
    <source>
        <dbReference type="Proteomes" id="UP001605036"/>
    </source>
</evidence>
<keyword evidence="2" id="KW-1185">Reference proteome</keyword>
<protein>
    <submittedName>
        <fullName evidence="1">Uncharacterized protein</fullName>
    </submittedName>
</protein>
<name>A0ABD1Z8Y2_9MARC</name>
<dbReference type="Proteomes" id="UP001605036">
    <property type="component" value="Unassembled WGS sequence"/>
</dbReference>
<evidence type="ECO:0000313" key="1">
    <source>
        <dbReference type="EMBL" id="KAL2644264.1"/>
    </source>
</evidence>
<proteinExistence type="predicted"/>
<gene>
    <name evidence="1" type="ORF">R1flu_011851</name>
</gene>
<comment type="caution">
    <text evidence="1">The sequence shown here is derived from an EMBL/GenBank/DDBJ whole genome shotgun (WGS) entry which is preliminary data.</text>
</comment>
<dbReference type="EMBL" id="JBHFFA010000002">
    <property type="protein sequence ID" value="KAL2644264.1"/>
    <property type="molecule type" value="Genomic_DNA"/>
</dbReference>
<organism evidence="1 2">
    <name type="scientific">Riccia fluitans</name>
    <dbReference type="NCBI Taxonomy" id="41844"/>
    <lineage>
        <taxon>Eukaryota</taxon>
        <taxon>Viridiplantae</taxon>
        <taxon>Streptophyta</taxon>
        <taxon>Embryophyta</taxon>
        <taxon>Marchantiophyta</taxon>
        <taxon>Marchantiopsida</taxon>
        <taxon>Marchantiidae</taxon>
        <taxon>Marchantiales</taxon>
        <taxon>Ricciaceae</taxon>
        <taxon>Riccia</taxon>
    </lineage>
</organism>